<dbReference type="Pfam" id="PF13424">
    <property type="entry name" value="TPR_12"/>
    <property type="match status" value="2"/>
</dbReference>
<dbReference type="PANTHER" id="PTHR35807">
    <property type="entry name" value="TRANSCRIPTIONAL REGULATOR REDD-RELATED"/>
    <property type="match status" value="1"/>
</dbReference>
<dbReference type="InterPro" id="IPR002182">
    <property type="entry name" value="NB-ARC"/>
</dbReference>
<dbReference type="PANTHER" id="PTHR35807:SF1">
    <property type="entry name" value="TRANSCRIPTIONAL REGULATOR REDD"/>
    <property type="match status" value="1"/>
</dbReference>
<keyword evidence="3" id="KW-0805">Transcription regulation</keyword>
<comment type="similarity">
    <text evidence="1">Belongs to the AfsR/DnrI/RedD regulatory family.</text>
</comment>
<dbReference type="Pfam" id="PF03704">
    <property type="entry name" value="BTAD"/>
    <property type="match status" value="1"/>
</dbReference>
<evidence type="ECO:0000256" key="7">
    <source>
        <dbReference type="SAM" id="MobiDB-lite"/>
    </source>
</evidence>
<keyword evidence="5" id="KW-0804">Transcription</keyword>
<keyword evidence="10" id="KW-1185">Reference proteome</keyword>
<dbReference type="InterPro" id="IPR027417">
    <property type="entry name" value="P-loop_NTPase"/>
</dbReference>
<dbReference type="SUPFAM" id="SSF46894">
    <property type="entry name" value="C-terminal effector domain of the bipartite response regulators"/>
    <property type="match status" value="1"/>
</dbReference>
<keyword evidence="4 6" id="KW-0238">DNA-binding</keyword>
<organism evidence="9 10">
    <name type="scientific">Kitasatospora cystarginea</name>
    <dbReference type="NCBI Taxonomy" id="58350"/>
    <lineage>
        <taxon>Bacteria</taxon>
        <taxon>Bacillati</taxon>
        <taxon>Actinomycetota</taxon>
        <taxon>Actinomycetes</taxon>
        <taxon>Kitasatosporales</taxon>
        <taxon>Streptomycetaceae</taxon>
        <taxon>Kitasatospora</taxon>
    </lineage>
</organism>
<reference evidence="10" key="1">
    <citation type="journal article" date="2019" name="Int. J. Syst. Evol. Microbiol.">
        <title>The Global Catalogue of Microorganisms (GCM) 10K type strain sequencing project: providing services to taxonomists for standard genome sequencing and annotation.</title>
        <authorList>
            <consortium name="The Broad Institute Genomics Platform"/>
            <consortium name="The Broad Institute Genome Sequencing Center for Infectious Disease"/>
            <person name="Wu L."/>
            <person name="Ma J."/>
        </authorList>
    </citation>
    <scope>NUCLEOTIDE SEQUENCE [LARGE SCALE GENOMIC DNA]</scope>
    <source>
        <strain evidence="10">JCM 7356</strain>
    </source>
</reference>
<evidence type="ECO:0000313" key="9">
    <source>
        <dbReference type="EMBL" id="GAA2234350.1"/>
    </source>
</evidence>
<dbReference type="SMART" id="SM00862">
    <property type="entry name" value="Trans_reg_C"/>
    <property type="match status" value="1"/>
</dbReference>
<dbReference type="InterPro" id="IPR051677">
    <property type="entry name" value="AfsR-DnrI-RedD_regulator"/>
</dbReference>
<dbReference type="PRINTS" id="PR00364">
    <property type="entry name" value="DISEASERSIST"/>
</dbReference>
<feature type="domain" description="OmpR/PhoB-type" evidence="8">
    <location>
        <begin position="1"/>
        <end position="94"/>
    </location>
</feature>
<dbReference type="EMBL" id="BAAATR010000004">
    <property type="protein sequence ID" value="GAA2234350.1"/>
    <property type="molecule type" value="Genomic_DNA"/>
</dbReference>
<dbReference type="InterPro" id="IPR011990">
    <property type="entry name" value="TPR-like_helical_dom_sf"/>
</dbReference>
<dbReference type="InterPro" id="IPR036388">
    <property type="entry name" value="WH-like_DNA-bd_sf"/>
</dbReference>
<dbReference type="InterPro" id="IPR019734">
    <property type="entry name" value="TPR_rpt"/>
</dbReference>
<dbReference type="SUPFAM" id="SSF48452">
    <property type="entry name" value="TPR-like"/>
    <property type="match status" value="2"/>
</dbReference>
<evidence type="ECO:0000259" key="8">
    <source>
        <dbReference type="PROSITE" id="PS51755"/>
    </source>
</evidence>
<keyword evidence="2" id="KW-0902">Two-component regulatory system</keyword>
<evidence type="ECO:0000256" key="4">
    <source>
        <dbReference type="ARBA" id="ARBA00023125"/>
    </source>
</evidence>
<proteinExistence type="inferred from homology"/>
<dbReference type="InterPro" id="IPR005158">
    <property type="entry name" value="BTAD"/>
</dbReference>
<dbReference type="Gene3D" id="1.10.10.10">
    <property type="entry name" value="Winged helix-like DNA-binding domain superfamily/Winged helix DNA-binding domain"/>
    <property type="match status" value="1"/>
</dbReference>
<dbReference type="PROSITE" id="PS51755">
    <property type="entry name" value="OMPR_PHOB"/>
    <property type="match status" value="1"/>
</dbReference>
<feature type="region of interest" description="Disordered" evidence="7">
    <location>
        <begin position="247"/>
        <end position="269"/>
    </location>
</feature>
<dbReference type="InterPro" id="IPR016032">
    <property type="entry name" value="Sig_transdc_resp-reg_C-effctor"/>
</dbReference>
<dbReference type="Proteomes" id="UP001500305">
    <property type="component" value="Unassembled WGS sequence"/>
</dbReference>
<dbReference type="CDD" id="cd15831">
    <property type="entry name" value="BTAD"/>
    <property type="match status" value="1"/>
</dbReference>
<protein>
    <submittedName>
        <fullName evidence="9">BTAD domain-containing putative transcriptional regulator</fullName>
    </submittedName>
</protein>
<evidence type="ECO:0000256" key="3">
    <source>
        <dbReference type="ARBA" id="ARBA00023015"/>
    </source>
</evidence>
<gene>
    <name evidence="9" type="ORF">GCM10010430_13850</name>
</gene>
<accession>A0ABP5QGN3</accession>
<evidence type="ECO:0000256" key="5">
    <source>
        <dbReference type="ARBA" id="ARBA00023163"/>
    </source>
</evidence>
<dbReference type="SMART" id="SM00028">
    <property type="entry name" value="TPR"/>
    <property type="match status" value="5"/>
</dbReference>
<dbReference type="RefSeq" id="WP_344635324.1">
    <property type="nucleotide sequence ID" value="NZ_BAAATR010000004.1"/>
</dbReference>
<comment type="caution">
    <text evidence="9">The sequence shown here is derived from an EMBL/GenBank/DDBJ whole genome shotgun (WGS) entry which is preliminary data.</text>
</comment>
<evidence type="ECO:0000256" key="6">
    <source>
        <dbReference type="PROSITE-ProRule" id="PRU01091"/>
    </source>
</evidence>
<evidence type="ECO:0000313" key="10">
    <source>
        <dbReference type="Proteomes" id="UP001500305"/>
    </source>
</evidence>
<evidence type="ECO:0000256" key="1">
    <source>
        <dbReference type="ARBA" id="ARBA00005820"/>
    </source>
</evidence>
<evidence type="ECO:0000256" key="2">
    <source>
        <dbReference type="ARBA" id="ARBA00023012"/>
    </source>
</evidence>
<dbReference type="SMART" id="SM01043">
    <property type="entry name" value="BTAD"/>
    <property type="match status" value="1"/>
</dbReference>
<dbReference type="InterPro" id="IPR001867">
    <property type="entry name" value="OmpR/PhoB-type_DNA-bd"/>
</dbReference>
<dbReference type="Gene3D" id="3.40.50.300">
    <property type="entry name" value="P-loop containing nucleotide triphosphate hydrolases"/>
    <property type="match status" value="1"/>
</dbReference>
<name>A0ABP5QGN3_9ACTN</name>
<dbReference type="SUPFAM" id="SSF52540">
    <property type="entry name" value="P-loop containing nucleoside triphosphate hydrolases"/>
    <property type="match status" value="1"/>
</dbReference>
<sequence length="948" mass="102176">METRFGLLGPLSVWDGPERRSVPGPKVRLLLGALLLQPNQVVSLDRLQEVLWGDEPPPTAVSSLHNHSAGLRRCLGPRLAQRLRAIAPGYLLEVRDAELDSQLFAVHVQRARAAQRRQDWPAVESESDAAVALWRGRPFADVPALIDCSEAARLLELRLQALECRFEAGLHLGRHQEMGAELALIAADYPLHEAFHRQLMLALHGSGRTADALEVHRALREALAEELGVDPGRLVQDAYQTLLAADRSAAGHPGRESRPAGIPSQLPRPVSGFVGRRRELELVTAALATPSGLGLRGGGDTAATVVISGMGGVGKTALAIHAADALRADYPDGQLYADLNGFAASPPREPQELLARFLVDLGIPGPDLPDHADDRAALFRATLAERRVLLLLDNAVDSTQVAPLIPGGSRCAVIVTSRRALVGRLDGTHISLEPLGSEGHELLASVCGPDRVTAEPDATQRILAACGGLPLALRLAAARIANRPNWPLQVIADRLADPPRRLELLSVDDTSVRTVFAMSYQALLDSGRQVEVDAARAFHRLGLWSGHPLSLEAAAALLGEQVDVALDLLDVLVDAQILQSPAANTYQLHHLVAEYAAELARSRETAEARNAAVGRLLTWYTAAVHRADSLCWAYGSEAEVELLPASSPLPELTSAEHALAWLRREMPAVRCVVQRAGDYGLPHFAYSIATMLRGYGNSYWWDGHWEAVVTDALATARAHENRKAEADLHNLLAASHGLTGRYEDCLTHLNAAEELHRSNGDLRGLAAVLGNKSLLLDELGRRDEAFDAAERSIDLYREATGRDNMLALHGLAGLYLKAGHAGTAEPIYRRVLEEFRRDRLPGPVAATLINLGDTLRCLGRQQEALAALDEALTITEDLEDHSGTADTLETIARAHAGSGNLEAARDSWTRALALARQIGAARVITDSLTGLRSLDPSDEPGADDRAGR</sequence>
<dbReference type="Gene3D" id="1.25.40.10">
    <property type="entry name" value="Tetratricopeptide repeat domain"/>
    <property type="match status" value="3"/>
</dbReference>
<dbReference type="Pfam" id="PF00931">
    <property type="entry name" value="NB-ARC"/>
    <property type="match status" value="1"/>
</dbReference>
<feature type="DNA-binding region" description="OmpR/PhoB-type" evidence="6">
    <location>
        <begin position="1"/>
        <end position="94"/>
    </location>
</feature>